<reference evidence="3" key="1">
    <citation type="submission" date="2016-10" db="EMBL/GenBank/DDBJ databases">
        <authorList>
            <person name="Varghese N."/>
            <person name="Submissions S."/>
        </authorList>
    </citation>
    <scope>NUCLEOTIDE SEQUENCE [LARGE SCALE GENOMIC DNA]</scope>
    <source>
        <strain evidence="3">DSM 40318</strain>
    </source>
</reference>
<sequence>MSVRALSLETPTTPPWHLRPAALTAVGIARVLTYLPPQRLRTVLECARRGSRPATETQTLRARNAVVAVSVPCAGPRCLQRSIAAALLCRATGTWPDWCTGVRTQPFQAHAWVEVDGKPIGENIDEIRYFHVLMTVRSRR</sequence>
<protein>
    <submittedName>
        <fullName evidence="2">Transglutaminase-like superfamily protein</fullName>
    </submittedName>
</protein>
<dbReference type="RefSeq" id="WP_093466387.1">
    <property type="nucleotide sequence ID" value="NZ_FNST01000002.1"/>
</dbReference>
<keyword evidence="3" id="KW-1185">Reference proteome</keyword>
<feature type="domain" description="Microcin J25-processing protein McjB C-terminal" evidence="1">
    <location>
        <begin position="23"/>
        <end position="135"/>
    </location>
</feature>
<evidence type="ECO:0000313" key="2">
    <source>
        <dbReference type="EMBL" id="SEC96835.1"/>
    </source>
</evidence>
<evidence type="ECO:0000259" key="1">
    <source>
        <dbReference type="Pfam" id="PF13471"/>
    </source>
</evidence>
<organism evidence="2 3">
    <name type="scientific">Streptomyces melanosporofaciens</name>
    <dbReference type="NCBI Taxonomy" id="67327"/>
    <lineage>
        <taxon>Bacteria</taxon>
        <taxon>Bacillati</taxon>
        <taxon>Actinomycetota</taxon>
        <taxon>Actinomycetes</taxon>
        <taxon>Kitasatosporales</taxon>
        <taxon>Streptomycetaceae</taxon>
        <taxon>Streptomyces</taxon>
        <taxon>Streptomyces violaceusniger group</taxon>
    </lineage>
</organism>
<dbReference type="InterPro" id="IPR032708">
    <property type="entry name" value="McjB_C"/>
</dbReference>
<gene>
    <name evidence="2" type="ORF">SAMN04490356_6287</name>
</gene>
<dbReference type="AlphaFoldDB" id="A0A1H4WUD6"/>
<name>A0A1H4WUD6_STRMJ</name>
<evidence type="ECO:0000313" key="3">
    <source>
        <dbReference type="Proteomes" id="UP000198609"/>
    </source>
</evidence>
<accession>A0A1H4WUD6</accession>
<dbReference type="Pfam" id="PF13471">
    <property type="entry name" value="Transglut_core3"/>
    <property type="match status" value="1"/>
</dbReference>
<proteinExistence type="predicted"/>
<dbReference type="InterPro" id="IPR053521">
    <property type="entry name" value="McjB-like"/>
</dbReference>
<dbReference type="Proteomes" id="UP000198609">
    <property type="component" value="Unassembled WGS sequence"/>
</dbReference>
<dbReference type="EMBL" id="FNST01000002">
    <property type="protein sequence ID" value="SEC96835.1"/>
    <property type="molecule type" value="Genomic_DNA"/>
</dbReference>
<dbReference type="NCBIfam" id="NF033537">
    <property type="entry name" value="lasso_biosyn_B2"/>
    <property type="match status" value="1"/>
</dbReference>